<dbReference type="InterPro" id="IPR033985">
    <property type="entry name" value="SusD-like_N"/>
</dbReference>
<comment type="subcellular location">
    <subcellularLocation>
        <location evidence="1">Cell outer membrane</location>
    </subcellularLocation>
</comment>
<accession>A0A1T5EMX2</accession>
<dbReference type="Proteomes" id="UP000190230">
    <property type="component" value="Unassembled WGS sequence"/>
</dbReference>
<evidence type="ECO:0000259" key="7">
    <source>
        <dbReference type="Pfam" id="PF14322"/>
    </source>
</evidence>
<dbReference type="InterPro" id="IPR011990">
    <property type="entry name" value="TPR-like_helical_dom_sf"/>
</dbReference>
<sequence length="523" mass="59875">MKRIVLLIVLGVVLNGCTDDFLDQPLRGQQELDDFFASAEASERFVNGIYQKVNGEGWAQINFFRTINGMASDDQWSGNTEQPRADITGIAHFNVFPGSAYINSFWEHNYIGITRANLALDQISEVEMDEDHKARLLAETKFLRAWFYFELVKNYGGVPIVTTWDELFEPEVYEYTRNSVEEVYTQIEQDLNDAIAVLPLKSMYAQKDFGRATRGAAQSLLGKAYLYQEKWMEAEQMFENVIQSNEYQLEDNFADVWKPNHRYGVESIFEVGYINNEQFPNIGGVYSTTQGSRADLGWSWGTPTSNLENAFLSEGDSIRLRSTIIKHGEPVYGDPEVTEFDAAPARNKSGRINRKYYLPTADRPEPYQIGQHPLSHIHIRYADVLLMHAEAAYFNGNEQEAIESLEIVRDRVGLEINMSINGPALRDAIWKERRLELALELHRLYDLRRQKINGTPRISLIMGPNGSFVDYNLNENDDPFETTNMGEAMDKGILFDESIHMLWPIPPEEIQLSQGRIEQNPGY</sequence>
<dbReference type="Gene3D" id="1.25.40.390">
    <property type="match status" value="1"/>
</dbReference>
<evidence type="ECO:0000256" key="3">
    <source>
        <dbReference type="ARBA" id="ARBA00022729"/>
    </source>
</evidence>
<dbReference type="GO" id="GO:0009279">
    <property type="term" value="C:cell outer membrane"/>
    <property type="evidence" value="ECO:0007669"/>
    <property type="project" value="UniProtKB-SubCell"/>
</dbReference>
<dbReference type="Pfam" id="PF14322">
    <property type="entry name" value="SusD-like_3"/>
    <property type="match status" value="1"/>
</dbReference>
<evidence type="ECO:0000256" key="5">
    <source>
        <dbReference type="ARBA" id="ARBA00023237"/>
    </source>
</evidence>
<protein>
    <submittedName>
        <fullName evidence="8">Starch-binding associating with outer membrane</fullName>
    </submittedName>
</protein>
<dbReference type="EMBL" id="FUYY01000012">
    <property type="protein sequence ID" value="SKB85352.1"/>
    <property type="molecule type" value="Genomic_DNA"/>
</dbReference>
<dbReference type="Pfam" id="PF07980">
    <property type="entry name" value="SusD_RagB"/>
    <property type="match status" value="1"/>
</dbReference>
<reference evidence="9" key="1">
    <citation type="submission" date="2017-02" db="EMBL/GenBank/DDBJ databases">
        <authorList>
            <person name="Varghese N."/>
            <person name="Submissions S."/>
        </authorList>
    </citation>
    <scope>NUCLEOTIDE SEQUENCE [LARGE SCALE GENOMIC DNA]</scope>
    <source>
        <strain evidence="9">DSM 23405</strain>
    </source>
</reference>
<dbReference type="InterPro" id="IPR012944">
    <property type="entry name" value="SusD_RagB_dom"/>
</dbReference>
<dbReference type="AlphaFoldDB" id="A0A1T5EMX2"/>
<dbReference type="STRING" id="241145.SAMN05660776_0107"/>
<dbReference type="OrthoDB" id="5694214at2"/>
<dbReference type="SUPFAM" id="SSF48452">
    <property type="entry name" value="TPR-like"/>
    <property type="match status" value="1"/>
</dbReference>
<feature type="domain" description="SusD-like N-terminal" evidence="7">
    <location>
        <begin position="21"/>
        <end position="226"/>
    </location>
</feature>
<keyword evidence="3" id="KW-0732">Signal</keyword>
<evidence type="ECO:0000256" key="1">
    <source>
        <dbReference type="ARBA" id="ARBA00004442"/>
    </source>
</evidence>
<keyword evidence="4" id="KW-0472">Membrane</keyword>
<comment type="similarity">
    <text evidence="2">Belongs to the SusD family.</text>
</comment>
<keyword evidence="9" id="KW-1185">Reference proteome</keyword>
<evidence type="ECO:0000259" key="6">
    <source>
        <dbReference type="Pfam" id="PF07980"/>
    </source>
</evidence>
<evidence type="ECO:0000313" key="9">
    <source>
        <dbReference type="Proteomes" id="UP000190230"/>
    </source>
</evidence>
<organism evidence="8 9">
    <name type="scientific">Salegentibacter holothuriorum</name>
    <dbReference type="NCBI Taxonomy" id="241145"/>
    <lineage>
        <taxon>Bacteria</taxon>
        <taxon>Pseudomonadati</taxon>
        <taxon>Bacteroidota</taxon>
        <taxon>Flavobacteriia</taxon>
        <taxon>Flavobacteriales</taxon>
        <taxon>Flavobacteriaceae</taxon>
        <taxon>Salegentibacter</taxon>
    </lineage>
</organism>
<feature type="domain" description="RagB/SusD" evidence="6">
    <location>
        <begin position="335"/>
        <end position="523"/>
    </location>
</feature>
<proteinExistence type="inferred from homology"/>
<evidence type="ECO:0000313" key="8">
    <source>
        <dbReference type="EMBL" id="SKB85352.1"/>
    </source>
</evidence>
<gene>
    <name evidence="8" type="ORF">SAMN05660776_0107</name>
</gene>
<keyword evidence="5" id="KW-0998">Cell outer membrane</keyword>
<evidence type="ECO:0000256" key="4">
    <source>
        <dbReference type="ARBA" id="ARBA00023136"/>
    </source>
</evidence>
<dbReference type="RefSeq" id="WP_079722101.1">
    <property type="nucleotide sequence ID" value="NZ_FUYY01000012.1"/>
</dbReference>
<evidence type="ECO:0000256" key="2">
    <source>
        <dbReference type="ARBA" id="ARBA00006275"/>
    </source>
</evidence>
<name>A0A1T5EMX2_9FLAO</name>
<dbReference type="CDD" id="cd08977">
    <property type="entry name" value="SusD"/>
    <property type="match status" value="1"/>
</dbReference>